<dbReference type="InterPro" id="IPR001578">
    <property type="entry name" value="Peptidase_C12_UCH"/>
</dbReference>
<evidence type="ECO:0000313" key="10">
    <source>
        <dbReference type="EMBL" id="KDN52941.1"/>
    </source>
</evidence>
<keyword evidence="3 7" id="KW-0645">Protease</keyword>
<comment type="caution">
    <text evidence="10">The sequence shown here is derived from an EMBL/GenBank/DDBJ whole genome shotgun (WGS) entry which is preliminary data.</text>
</comment>
<dbReference type="InParanoid" id="A0A066WGM6"/>
<keyword evidence="11" id="KW-1185">Reference proteome</keyword>
<feature type="active site" description="Nucleophile" evidence="7">
    <location>
        <position position="105"/>
    </location>
</feature>
<dbReference type="GO" id="GO:0005737">
    <property type="term" value="C:cytoplasm"/>
    <property type="evidence" value="ECO:0007669"/>
    <property type="project" value="TreeGrafter"/>
</dbReference>
<name>A0A066WGM6_TILAU</name>
<evidence type="ECO:0000256" key="7">
    <source>
        <dbReference type="PROSITE-ProRule" id="PRU01393"/>
    </source>
</evidence>
<dbReference type="Proteomes" id="UP000027361">
    <property type="component" value="Unassembled WGS sequence"/>
</dbReference>
<dbReference type="InterPro" id="IPR036959">
    <property type="entry name" value="Peptidase_C12_UCH_sf"/>
</dbReference>
<dbReference type="PRINTS" id="PR00707">
    <property type="entry name" value="UBCTHYDRLASE"/>
</dbReference>
<dbReference type="Pfam" id="PF01088">
    <property type="entry name" value="Peptidase_C12"/>
    <property type="match status" value="1"/>
</dbReference>
<dbReference type="PANTHER" id="PTHR10589">
    <property type="entry name" value="UBIQUITIN CARBOXYL-TERMINAL HYDROLASE"/>
    <property type="match status" value="1"/>
</dbReference>
<feature type="domain" description="UCH catalytic" evidence="9">
    <location>
        <begin position="13"/>
        <end position="244"/>
    </location>
</feature>
<reference evidence="10 11" key="1">
    <citation type="submission" date="2014-05" db="EMBL/GenBank/DDBJ databases">
        <title>Draft genome sequence of a rare smut relative, Tilletiaria anomala UBC 951.</title>
        <authorList>
            <consortium name="DOE Joint Genome Institute"/>
            <person name="Toome M."/>
            <person name="Kuo A."/>
            <person name="Henrissat B."/>
            <person name="Lipzen A."/>
            <person name="Tritt A."/>
            <person name="Yoshinaga Y."/>
            <person name="Zane M."/>
            <person name="Barry K."/>
            <person name="Grigoriev I.V."/>
            <person name="Spatafora J.W."/>
            <person name="Aimea M.C."/>
        </authorList>
    </citation>
    <scope>NUCLEOTIDE SEQUENCE [LARGE SCALE GENOMIC DNA]</scope>
    <source>
        <strain evidence="10 11">UBC 951</strain>
    </source>
</reference>
<dbReference type="FunFam" id="3.40.532.10:FF:000006">
    <property type="entry name" value="Ubiquitin carboxyl-terminal hydrolase"/>
    <property type="match status" value="1"/>
</dbReference>
<dbReference type="RefSeq" id="XP_013245780.1">
    <property type="nucleotide sequence ID" value="XM_013390326.1"/>
</dbReference>
<dbReference type="SUPFAM" id="SSF54001">
    <property type="entry name" value="Cysteine proteinases"/>
    <property type="match status" value="1"/>
</dbReference>
<dbReference type="Gene3D" id="3.40.532.10">
    <property type="entry name" value="Peptidase C12, ubiquitin carboxyl-terminal hydrolase"/>
    <property type="match status" value="1"/>
</dbReference>
<evidence type="ECO:0000256" key="6">
    <source>
        <dbReference type="ARBA" id="ARBA00022807"/>
    </source>
</evidence>
<evidence type="ECO:0000256" key="1">
    <source>
        <dbReference type="ARBA" id="ARBA00000707"/>
    </source>
</evidence>
<evidence type="ECO:0000313" key="11">
    <source>
        <dbReference type="Proteomes" id="UP000027361"/>
    </source>
</evidence>
<protein>
    <recommendedName>
        <fullName evidence="8">Ubiquitin carboxyl-terminal hydrolase</fullName>
        <ecNumber evidence="8">3.4.19.12</ecNumber>
    </recommendedName>
</protein>
<dbReference type="PROSITE" id="PS52048">
    <property type="entry name" value="UCH_DOMAIN"/>
    <property type="match status" value="1"/>
</dbReference>
<dbReference type="PROSITE" id="PS00140">
    <property type="entry name" value="UCH_1"/>
    <property type="match status" value="1"/>
</dbReference>
<evidence type="ECO:0000259" key="9">
    <source>
        <dbReference type="PROSITE" id="PS52048"/>
    </source>
</evidence>
<keyword evidence="4 7" id="KW-0833">Ubl conjugation pathway</keyword>
<comment type="similarity">
    <text evidence="2 7 8">Belongs to the peptidase C12 family.</text>
</comment>
<comment type="catalytic activity">
    <reaction evidence="1 7 8">
        <text>Thiol-dependent hydrolysis of ester, thioester, amide, peptide and isopeptide bonds formed by the C-terminal Gly of ubiquitin (a 76-residue protein attached to proteins as an intracellular targeting signal).</text>
        <dbReference type="EC" id="3.4.19.12"/>
    </reaction>
</comment>
<dbReference type="GO" id="GO:0004843">
    <property type="term" value="F:cysteine-type deubiquitinase activity"/>
    <property type="evidence" value="ECO:0007669"/>
    <property type="project" value="UniProtKB-UniRule"/>
</dbReference>
<dbReference type="InterPro" id="IPR038765">
    <property type="entry name" value="Papain-like_cys_pep_sf"/>
</dbReference>
<dbReference type="GeneID" id="25263612"/>
<evidence type="ECO:0000256" key="3">
    <source>
        <dbReference type="ARBA" id="ARBA00022670"/>
    </source>
</evidence>
<feature type="site" description="Transition state stabilizer" evidence="7">
    <location>
        <position position="99"/>
    </location>
</feature>
<accession>A0A066WGM6</accession>
<dbReference type="GO" id="GO:0006511">
    <property type="term" value="P:ubiquitin-dependent protein catabolic process"/>
    <property type="evidence" value="ECO:0007669"/>
    <property type="project" value="UniProtKB-UniRule"/>
</dbReference>
<keyword evidence="6 7" id="KW-0788">Thiol protease</keyword>
<dbReference type="OrthoDB" id="427186at2759"/>
<dbReference type="EMBL" id="JMSN01000005">
    <property type="protein sequence ID" value="KDN52941.1"/>
    <property type="molecule type" value="Genomic_DNA"/>
</dbReference>
<dbReference type="OMA" id="IDLHYVC"/>
<dbReference type="EC" id="3.4.19.12" evidence="8"/>
<keyword evidence="5 7" id="KW-0378">Hydrolase</keyword>
<dbReference type="CDD" id="cd09616">
    <property type="entry name" value="Peptidase_C12_UCH_L1_L3"/>
    <property type="match status" value="1"/>
</dbReference>
<dbReference type="STRING" id="1037660.A0A066WGM6"/>
<evidence type="ECO:0000256" key="5">
    <source>
        <dbReference type="ARBA" id="ARBA00022801"/>
    </source>
</evidence>
<evidence type="ECO:0000256" key="2">
    <source>
        <dbReference type="ARBA" id="ARBA00009326"/>
    </source>
</evidence>
<feature type="site" description="Important for enzyme activity" evidence="7">
    <location>
        <position position="196"/>
    </location>
</feature>
<dbReference type="AlphaFoldDB" id="A0A066WGM6"/>
<dbReference type="PANTHER" id="PTHR10589:SF17">
    <property type="entry name" value="UBIQUITIN CARBOXYL-TERMINAL HYDROLASE"/>
    <property type="match status" value="1"/>
</dbReference>
<dbReference type="GO" id="GO:0016579">
    <property type="term" value="P:protein deubiquitination"/>
    <property type="evidence" value="ECO:0007669"/>
    <property type="project" value="TreeGrafter"/>
</dbReference>
<dbReference type="FunCoup" id="A0A066WGM6">
    <property type="interactions" value="340"/>
</dbReference>
<evidence type="ECO:0000256" key="8">
    <source>
        <dbReference type="RuleBase" id="RU361215"/>
    </source>
</evidence>
<evidence type="ECO:0000256" key="4">
    <source>
        <dbReference type="ARBA" id="ARBA00022786"/>
    </source>
</evidence>
<feature type="active site" description="Proton donor" evidence="7">
    <location>
        <position position="179"/>
    </location>
</feature>
<dbReference type="InterPro" id="IPR057254">
    <property type="entry name" value="UCH_AS"/>
</dbReference>
<dbReference type="HOGENOM" id="CLU_054406_0_2_1"/>
<sequence length="246" mass="27044">MASMSVDEPSAVRWVPLESDPELFTAWAHKMGLQEGTFQYYDVFGLDDALLDMVPSPAEAVLLLFPVSKEYEEKRLEDDKDIDEAATAEATGDSLWFKQTIGNACGTMGLLHSLANSSARECIKADSPLAKLLEKATSLSPRDRAALLVESQELHQVHSDISAQGQTEAPSAEANVDLHFDCFVRDKKTGELIELDGRRKGPVHCGVQVPTQEALLKTAAKWIQESYMSLNPEELNFNLIALAPVQ</sequence>
<organism evidence="10 11">
    <name type="scientific">Tilletiaria anomala (strain ATCC 24038 / CBS 436.72 / UBC 951)</name>
    <dbReference type="NCBI Taxonomy" id="1037660"/>
    <lineage>
        <taxon>Eukaryota</taxon>
        <taxon>Fungi</taxon>
        <taxon>Dikarya</taxon>
        <taxon>Basidiomycota</taxon>
        <taxon>Ustilaginomycotina</taxon>
        <taxon>Exobasidiomycetes</taxon>
        <taxon>Georgefischeriales</taxon>
        <taxon>Tilletiariaceae</taxon>
        <taxon>Tilletiaria</taxon>
    </lineage>
</organism>
<proteinExistence type="inferred from homology"/>
<gene>
    <name evidence="10" type="ORF">K437DRAFT_253581</name>
</gene>